<comment type="caution">
    <text evidence="1">The sequence shown here is derived from an EMBL/GenBank/DDBJ whole genome shotgun (WGS) entry which is preliminary data.</text>
</comment>
<protein>
    <submittedName>
        <fullName evidence="1">Putative transcriptional regulator protein</fullName>
    </submittedName>
</protein>
<gene>
    <name evidence="1" type="ORF">Rumeso_03204</name>
</gene>
<evidence type="ECO:0000313" key="2">
    <source>
        <dbReference type="Proteomes" id="UP000019666"/>
    </source>
</evidence>
<dbReference type="EMBL" id="AOSK01000090">
    <property type="protein sequence ID" value="EYD75222.1"/>
    <property type="molecule type" value="Genomic_DNA"/>
</dbReference>
<dbReference type="HOGENOM" id="CLU_107154_0_0_5"/>
<proteinExistence type="predicted"/>
<sequence length="198" mass="21570">MATRSSELQDVLDAAREAYRVHARDPRSVASLARIFGALDSPAEPGRTGGTRLPVCDLLPAAADPARFADPSLRRLVETFLRLEPALTWRRRGGEAPNASPDFVDGHANAVIAGPGGLENRHDVWLGVSLVAPGVRYPDHHHAPEETYLVLSRGAFRQGDGPWFEPGIGGSFHNTPDILHAMRADDEPLFAWWALWSG</sequence>
<dbReference type="InterPro" id="IPR014710">
    <property type="entry name" value="RmlC-like_jellyroll"/>
</dbReference>
<dbReference type="OrthoDB" id="9083851at2"/>
<dbReference type="RefSeq" id="WP_037283530.1">
    <property type="nucleotide sequence ID" value="NZ_KK088622.1"/>
</dbReference>
<dbReference type="Gene3D" id="2.60.120.10">
    <property type="entry name" value="Jelly Rolls"/>
    <property type="match status" value="1"/>
</dbReference>
<organism evidence="1 2">
    <name type="scientific">Rubellimicrobium mesophilum DSM 19309</name>
    <dbReference type="NCBI Taxonomy" id="442562"/>
    <lineage>
        <taxon>Bacteria</taxon>
        <taxon>Pseudomonadati</taxon>
        <taxon>Pseudomonadota</taxon>
        <taxon>Alphaproteobacteria</taxon>
        <taxon>Rhodobacterales</taxon>
        <taxon>Roseobacteraceae</taxon>
        <taxon>Rubellimicrobium</taxon>
    </lineage>
</organism>
<dbReference type="STRING" id="442562.Rumeso_03204"/>
<dbReference type="AlphaFoldDB" id="A0A017HL39"/>
<dbReference type="Pfam" id="PF16867">
    <property type="entry name" value="DMSP_lyase"/>
    <property type="match status" value="1"/>
</dbReference>
<dbReference type="SUPFAM" id="SSF51182">
    <property type="entry name" value="RmlC-like cupins"/>
    <property type="match status" value="1"/>
</dbReference>
<dbReference type="InterPro" id="IPR011051">
    <property type="entry name" value="RmlC_Cupin_sf"/>
</dbReference>
<name>A0A017HL39_9RHOB</name>
<reference evidence="1 2" key="1">
    <citation type="submission" date="2013-02" db="EMBL/GenBank/DDBJ databases">
        <authorList>
            <person name="Fiebig A."/>
            <person name="Goeker M."/>
            <person name="Klenk H.-P.P."/>
        </authorList>
    </citation>
    <scope>NUCLEOTIDE SEQUENCE [LARGE SCALE GENOMIC DNA]</scope>
    <source>
        <strain evidence="1 2">DSM 19309</strain>
    </source>
</reference>
<dbReference type="GO" id="GO:0047869">
    <property type="term" value="F:dimethylpropiothetin dethiomethylase activity"/>
    <property type="evidence" value="ECO:0007669"/>
    <property type="project" value="InterPro"/>
</dbReference>
<evidence type="ECO:0000313" key="1">
    <source>
        <dbReference type="EMBL" id="EYD75222.1"/>
    </source>
</evidence>
<accession>A0A017HL39</accession>
<keyword evidence="2" id="KW-1185">Reference proteome</keyword>
<dbReference type="InterPro" id="IPR031723">
    <property type="entry name" value="DMSP_lyase"/>
</dbReference>
<dbReference type="Proteomes" id="UP000019666">
    <property type="component" value="Unassembled WGS sequence"/>
</dbReference>